<dbReference type="AlphaFoldDB" id="A0A0F8W7Q5"/>
<dbReference type="EMBL" id="LAZR01066901">
    <property type="protein sequence ID" value="KKK52673.1"/>
    <property type="molecule type" value="Genomic_DNA"/>
</dbReference>
<accession>A0A0F8W7Q5</accession>
<sequence length="133" mass="14884">MIDWSDYPNFTEAEMRCKGFAKGLCSCGGQADMKPSFMMTLQRVRNAFGRPMVVNSGFRCPDYDKFLGGAGIHPKGRAADIRVSGENAYHLLGCAYAMDVWGIGLKQHGPWPGRFMHLDTMSGPKRPRIWSYT</sequence>
<dbReference type="Gene3D" id="3.30.1380.10">
    <property type="match status" value="1"/>
</dbReference>
<evidence type="ECO:0000259" key="1">
    <source>
        <dbReference type="Pfam" id="PF08291"/>
    </source>
</evidence>
<name>A0A0F8W7Q5_9ZZZZ</name>
<evidence type="ECO:0000313" key="2">
    <source>
        <dbReference type="EMBL" id="KKK52673.1"/>
    </source>
</evidence>
<reference evidence="2" key="1">
    <citation type="journal article" date="2015" name="Nature">
        <title>Complex archaea that bridge the gap between prokaryotes and eukaryotes.</title>
        <authorList>
            <person name="Spang A."/>
            <person name="Saw J.H."/>
            <person name="Jorgensen S.L."/>
            <person name="Zaremba-Niedzwiedzka K."/>
            <person name="Martijn J."/>
            <person name="Lind A.E."/>
            <person name="van Eijk R."/>
            <person name="Schleper C."/>
            <person name="Guy L."/>
            <person name="Ettema T.J."/>
        </authorList>
    </citation>
    <scope>NUCLEOTIDE SEQUENCE</scope>
</reference>
<organism evidence="2">
    <name type="scientific">marine sediment metagenome</name>
    <dbReference type="NCBI Taxonomy" id="412755"/>
    <lineage>
        <taxon>unclassified sequences</taxon>
        <taxon>metagenomes</taxon>
        <taxon>ecological metagenomes</taxon>
    </lineage>
</organism>
<dbReference type="Pfam" id="PF08291">
    <property type="entry name" value="Peptidase_M15_3"/>
    <property type="match status" value="1"/>
</dbReference>
<feature type="domain" description="Peptidase M15A C-terminal" evidence="1">
    <location>
        <begin position="9"/>
        <end position="110"/>
    </location>
</feature>
<dbReference type="InterPro" id="IPR013230">
    <property type="entry name" value="Peptidase_M15A_C"/>
</dbReference>
<comment type="caution">
    <text evidence="2">The sequence shown here is derived from an EMBL/GenBank/DDBJ whole genome shotgun (WGS) entry which is preliminary data.</text>
</comment>
<proteinExistence type="predicted"/>
<protein>
    <recommendedName>
        <fullName evidence="1">Peptidase M15A C-terminal domain-containing protein</fullName>
    </recommendedName>
</protein>
<dbReference type="InterPro" id="IPR009045">
    <property type="entry name" value="Zn_M74/Hedgehog-like"/>
</dbReference>
<gene>
    <name evidence="2" type="ORF">LCGC14_3102540</name>
</gene>
<dbReference type="SUPFAM" id="SSF55166">
    <property type="entry name" value="Hedgehog/DD-peptidase"/>
    <property type="match status" value="1"/>
</dbReference>